<organism evidence="3 4">
    <name type="scientific">Triticum turgidum subsp. durum</name>
    <name type="common">Durum wheat</name>
    <name type="synonym">Triticum durum</name>
    <dbReference type="NCBI Taxonomy" id="4567"/>
    <lineage>
        <taxon>Eukaryota</taxon>
        <taxon>Viridiplantae</taxon>
        <taxon>Streptophyta</taxon>
        <taxon>Embryophyta</taxon>
        <taxon>Tracheophyta</taxon>
        <taxon>Spermatophyta</taxon>
        <taxon>Magnoliopsida</taxon>
        <taxon>Liliopsida</taxon>
        <taxon>Poales</taxon>
        <taxon>Poaceae</taxon>
        <taxon>BOP clade</taxon>
        <taxon>Pooideae</taxon>
        <taxon>Triticodae</taxon>
        <taxon>Triticeae</taxon>
        <taxon>Triticinae</taxon>
        <taxon>Triticum</taxon>
    </lineage>
</organism>
<gene>
    <name evidence="3" type="ORF">TRITD_6Av1G022690</name>
</gene>
<feature type="domain" description="DUF4220" evidence="2">
    <location>
        <begin position="180"/>
        <end position="529"/>
    </location>
</feature>
<dbReference type="Pfam" id="PF04578">
    <property type="entry name" value="DUF594"/>
    <property type="match status" value="1"/>
</dbReference>
<keyword evidence="1" id="KW-0812">Transmembrane</keyword>
<sequence length="846" mass="96586">MAKVRWASSRFKGEGSSEKCLTTAKTERKGRVRQENIRVCHGVEFLCCYTRSWEPAVDLKVTALPEYLQAYSIVNRLRVEQVEKNWPTVVAVKGVVRLRPTEAINEDWGYREPDESPAKKKSMDVKQVERKSGSKLKAVHVSWVLNTELLEYSVSQPTETADVHAVANQERTGYLGLPRVPYALGLLSREVATTSTTDNNDDHHKSMPSETPHQLMVLWAPFLLIHLGGQDTVTAFSLEDNELWLRHLLMLLGQACLVVYVLWKWVTLSYYQLLISAALLFVDGVIKYGERIWALKLGSQEGLRSSTSTEAKKASLQFGLGFSTERKEQTYQEIVRYALLRERGVRDIFAGRKLFDMDDLTREYFLYQYDREVPRGDAQLNFKRAEIELSIMYDSLYTKSRVIQTRSGAILRCVSFASIVIAFVLYVKMMVSSSAYAEQTTSVYNNVDYRRSRVDAAITYILFIGAVCLEACSFFVVMIMSPLEWPLLEARAGWCRVLLTRVAWPMFMRIQPETKPWWSNSMGQYNFLSSCCNKSRSTDRRWSSTVIMSKMAGVFGASELWNKIRNTKHAHITREMKELIHETIGHDRGWLPERICVPSAYRSLLVLPFEKALLSLHIWTDVVMHKVAKSMMVSSSGRLPIDLAVQEQDQEAAQRWRRLMDNCKRLSEYMLYLLLAQPAMLPVSSNVQDFMVAAAASDWSRGASSSNSKVQDFMVAADVASRKENFLEWLASEYEGPGLGFWKEQTVVLENQQGINAELAILEKVWVRMLVYAAGKSRPEEHARRLSTGGELITFVWLLMAHRRTGDVERSISLIKDDFSAGHLFELTTASIPYCRQIDMEESITT</sequence>
<dbReference type="PANTHER" id="PTHR31325">
    <property type="entry name" value="OS01G0798800 PROTEIN-RELATED"/>
    <property type="match status" value="1"/>
</dbReference>
<dbReference type="OMA" id="EAINEDW"/>
<protein>
    <recommendedName>
        <fullName evidence="2">DUF4220 domain-containing protein</fullName>
    </recommendedName>
</protein>
<dbReference type="Pfam" id="PF13968">
    <property type="entry name" value="DUF4220"/>
    <property type="match status" value="1"/>
</dbReference>
<dbReference type="InterPro" id="IPR025315">
    <property type="entry name" value="DUF4220"/>
</dbReference>
<name>A0A9R1AWS8_TRITD</name>
<evidence type="ECO:0000256" key="1">
    <source>
        <dbReference type="SAM" id="Phobius"/>
    </source>
</evidence>
<dbReference type="EMBL" id="LT934121">
    <property type="protein sequence ID" value="VAI42952.1"/>
    <property type="molecule type" value="Genomic_DNA"/>
</dbReference>
<evidence type="ECO:0000259" key="2">
    <source>
        <dbReference type="Pfam" id="PF13968"/>
    </source>
</evidence>
<accession>A0A9R1AWS8</accession>
<reference evidence="3 4" key="1">
    <citation type="submission" date="2017-09" db="EMBL/GenBank/DDBJ databases">
        <authorList>
            <consortium name="International Durum Wheat Genome Sequencing Consortium (IDWGSC)"/>
            <person name="Milanesi L."/>
        </authorList>
    </citation>
    <scope>NUCLEOTIDE SEQUENCE [LARGE SCALE GENOMIC DNA]</scope>
    <source>
        <strain evidence="4">cv. Svevo</strain>
    </source>
</reference>
<dbReference type="Gramene" id="TRITD6Av1G022690.1">
    <property type="protein sequence ID" value="TRITD6Av1G022690.1"/>
    <property type="gene ID" value="TRITD6Av1G022690"/>
</dbReference>
<dbReference type="Proteomes" id="UP000324705">
    <property type="component" value="Chromosome 6A"/>
</dbReference>
<keyword evidence="1" id="KW-1133">Transmembrane helix</keyword>
<evidence type="ECO:0000313" key="3">
    <source>
        <dbReference type="EMBL" id="VAI42952.1"/>
    </source>
</evidence>
<evidence type="ECO:0000313" key="4">
    <source>
        <dbReference type="Proteomes" id="UP000324705"/>
    </source>
</evidence>
<feature type="transmembrane region" description="Helical" evidence="1">
    <location>
        <begin position="457"/>
        <end position="481"/>
    </location>
</feature>
<proteinExistence type="predicted"/>
<feature type="transmembrane region" description="Helical" evidence="1">
    <location>
        <begin position="409"/>
        <end position="427"/>
    </location>
</feature>
<keyword evidence="4" id="KW-1185">Reference proteome</keyword>
<dbReference type="AlphaFoldDB" id="A0A9R1AWS8"/>
<dbReference type="InterPro" id="IPR007658">
    <property type="entry name" value="DUF594"/>
</dbReference>
<keyword evidence="1" id="KW-0472">Membrane</keyword>